<dbReference type="CDD" id="cd07043">
    <property type="entry name" value="STAS_anti-anti-sigma_factors"/>
    <property type="match status" value="1"/>
</dbReference>
<dbReference type="Proteomes" id="UP000503640">
    <property type="component" value="Unassembled WGS sequence"/>
</dbReference>
<dbReference type="InterPro" id="IPR002645">
    <property type="entry name" value="STAS_dom"/>
</dbReference>
<organism evidence="2 3">
    <name type="scientific">Anaeromyxobacter diazotrophicus</name>
    <dbReference type="NCBI Taxonomy" id="2590199"/>
    <lineage>
        <taxon>Bacteria</taxon>
        <taxon>Pseudomonadati</taxon>
        <taxon>Myxococcota</taxon>
        <taxon>Myxococcia</taxon>
        <taxon>Myxococcales</taxon>
        <taxon>Cystobacterineae</taxon>
        <taxon>Anaeromyxobacteraceae</taxon>
        <taxon>Anaeromyxobacter</taxon>
    </lineage>
</organism>
<dbReference type="RefSeq" id="WP_176066004.1">
    <property type="nucleotide sequence ID" value="NZ_BJTG01000006.1"/>
</dbReference>
<reference evidence="3" key="1">
    <citation type="journal article" date="2020" name="Appl. Environ. Microbiol.">
        <title>Diazotrophic Anaeromyxobacter Isolates from Soils.</title>
        <authorList>
            <person name="Masuda Y."/>
            <person name="Yamanaka H."/>
            <person name="Xu Z.X."/>
            <person name="Shiratori Y."/>
            <person name="Aono T."/>
            <person name="Amachi S."/>
            <person name="Senoo K."/>
            <person name="Itoh H."/>
        </authorList>
    </citation>
    <scope>NUCLEOTIDE SEQUENCE [LARGE SCALE GENOMIC DNA]</scope>
    <source>
        <strain evidence="3">R267</strain>
    </source>
</reference>
<evidence type="ECO:0000313" key="3">
    <source>
        <dbReference type="Proteomes" id="UP000503640"/>
    </source>
</evidence>
<evidence type="ECO:0000313" key="2">
    <source>
        <dbReference type="EMBL" id="GEJ57936.1"/>
    </source>
</evidence>
<name>A0A7I9VNF1_9BACT</name>
<proteinExistence type="predicted"/>
<comment type="caution">
    <text evidence="2">The sequence shown here is derived from an EMBL/GenBank/DDBJ whole genome shotgun (WGS) entry which is preliminary data.</text>
</comment>
<feature type="domain" description="STAS" evidence="1">
    <location>
        <begin position="12"/>
        <end position="76"/>
    </location>
</feature>
<dbReference type="Gene3D" id="3.30.750.24">
    <property type="entry name" value="STAS domain"/>
    <property type="match status" value="1"/>
</dbReference>
<evidence type="ECO:0000259" key="1">
    <source>
        <dbReference type="PROSITE" id="PS50801"/>
    </source>
</evidence>
<dbReference type="SUPFAM" id="SSF52091">
    <property type="entry name" value="SpoIIaa-like"/>
    <property type="match status" value="1"/>
</dbReference>
<keyword evidence="3" id="KW-1185">Reference proteome</keyword>
<dbReference type="InterPro" id="IPR036513">
    <property type="entry name" value="STAS_dom_sf"/>
</dbReference>
<dbReference type="EMBL" id="BJTG01000006">
    <property type="protein sequence ID" value="GEJ57936.1"/>
    <property type="molecule type" value="Genomic_DNA"/>
</dbReference>
<dbReference type="PROSITE" id="PS50801">
    <property type="entry name" value="STAS"/>
    <property type="match status" value="1"/>
</dbReference>
<accession>A0A7I9VNF1</accession>
<dbReference type="AlphaFoldDB" id="A0A7I9VNF1"/>
<sequence length="239" mass="25613">MGRGEVERWEGDGGVVLRPPEELDRSHLELLWTAASRALRRSPRRIVLDLEGVTPLGAGGVALVRELEHRCQRRGVVAGASPAASAFLEFVRGRSPDRPRAPHARRTPGAVPLARKAARARDALRAFVEFVGRFTASAGHLAARPGELRVHDALYQLQRAGADGMWLIGGLSVLLGVIMAFQGPQATTDEAAAFARAMSGVVSRLSTRVRHDLCAVAGDAARAERGARREDPSDAAEGR</sequence>
<protein>
    <recommendedName>
        <fullName evidence="1">STAS domain-containing protein</fullName>
    </recommendedName>
</protein>
<gene>
    <name evidence="2" type="ORF">AMYX_26770</name>
</gene>